<reference evidence="1" key="1">
    <citation type="submission" date="2018-01" db="EMBL/GenBank/DDBJ databases">
        <authorList>
            <person name="Regsiter A."/>
            <person name="William W."/>
        </authorList>
    </citation>
    <scope>NUCLEOTIDE SEQUENCE</scope>
    <source>
        <strain evidence="1">TRIP AH-1</strain>
    </source>
</reference>
<protein>
    <submittedName>
        <fullName evidence="1">Uncharacterized protein</fullName>
    </submittedName>
</protein>
<dbReference type="EMBL" id="OJIN01000230">
    <property type="protein sequence ID" value="SPD76164.1"/>
    <property type="molecule type" value="Genomic_DNA"/>
</dbReference>
<name>A0A445N394_9BACT</name>
<organism evidence="1">
    <name type="scientific">uncultured Desulfobacterium sp</name>
    <dbReference type="NCBI Taxonomy" id="201089"/>
    <lineage>
        <taxon>Bacteria</taxon>
        <taxon>Pseudomonadati</taxon>
        <taxon>Thermodesulfobacteriota</taxon>
        <taxon>Desulfobacteria</taxon>
        <taxon>Desulfobacterales</taxon>
        <taxon>Desulfobacteriaceae</taxon>
        <taxon>Desulfobacterium</taxon>
        <taxon>environmental samples</taxon>
    </lineage>
</organism>
<gene>
    <name evidence="1" type="ORF">PITCH_A840050</name>
</gene>
<proteinExistence type="predicted"/>
<accession>A0A445N394</accession>
<dbReference type="AlphaFoldDB" id="A0A445N394"/>
<evidence type="ECO:0000313" key="1">
    <source>
        <dbReference type="EMBL" id="SPD76164.1"/>
    </source>
</evidence>
<sequence>MTSYEFGRIIERDLLVNPLSAILLKNKGRDIKKYQITLQIISFLIMHYLCQ</sequence>